<proteinExistence type="predicted"/>
<dbReference type="PROSITE" id="PS51257">
    <property type="entry name" value="PROKAR_LIPOPROTEIN"/>
    <property type="match status" value="1"/>
</dbReference>
<organism evidence="1 2">
    <name type="scientific">Streptomyces alanosinicus</name>
    <dbReference type="NCBI Taxonomy" id="68171"/>
    <lineage>
        <taxon>Bacteria</taxon>
        <taxon>Bacillati</taxon>
        <taxon>Actinomycetota</taxon>
        <taxon>Actinomycetes</taxon>
        <taxon>Kitasatosporales</taxon>
        <taxon>Streptomycetaceae</taxon>
        <taxon>Streptomyces</taxon>
    </lineage>
</organism>
<comment type="caution">
    <text evidence="1">The sequence shown here is derived from an EMBL/GenBank/DDBJ whole genome shotgun (WGS) entry which is preliminary data.</text>
</comment>
<gene>
    <name evidence="1" type="ORF">GCM10010339_92430</name>
</gene>
<sequence length="130" mass="14166">MLALRTVADVPEGLHGPLYGAVGCQVAMSGITTWDGSRFARAWGTHWVEMRDVAHHTVWAEKPTTRALHALRKLVTSKAVTTEAVTIRQVERERWSSSELANEVPPGHAVAALSSVRGERAVPLLVDLHA</sequence>
<evidence type="ECO:0000313" key="2">
    <source>
        <dbReference type="Proteomes" id="UP000655443"/>
    </source>
</evidence>
<protein>
    <submittedName>
        <fullName evidence="1">Uncharacterized protein</fullName>
    </submittedName>
</protein>
<reference evidence="1" key="2">
    <citation type="submission" date="2020-09" db="EMBL/GenBank/DDBJ databases">
        <authorList>
            <person name="Sun Q."/>
            <person name="Ohkuma M."/>
        </authorList>
    </citation>
    <scope>NUCLEOTIDE SEQUENCE</scope>
    <source>
        <strain evidence="1">JCM 4714</strain>
    </source>
</reference>
<evidence type="ECO:0000313" key="1">
    <source>
        <dbReference type="EMBL" id="GHE15995.1"/>
    </source>
</evidence>
<dbReference type="AlphaFoldDB" id="A0A918YTX5"/>
<dbReference type="Proteomes" id="UP000655443">
    <property type="component" value="Unassembled WGS sequence"/>
</dbReference>
<accession>A0A918YTX5</accession>
<name>A0A918YTX5_9ACTN</name>
<reference evidence="1" key="1">
    <citation type="journal article" date="2014" name="Int. J. Syst. Evol. Microbiol.">
        <title>Complete genome sequence of Corynebacterium casei LMG S-19264T (=DSM 44701T), isolated from a smear-ripened cheese.</title>
        <authorList>
            <consortium name="US DOE Joint Genome Institute (JGI-PGF)"/>
            <person name="Walter F."/>
            <person name="Albersmeier A."/>
            <person name="Kalinowski J."/>
            <person name="Ruckert C."/>
        </authorList>
    </citation>
    <scope>NUCLEOTIDE SEQUENCE</scope>
    <source>
        <strain evidence="1">JCM 4714</strain>
    </source>
</reference>
<dbReference type="EMBL" id="BMVG01000073">
    <property type="protein sequence ID" value="GHE15995.1"/>
    <property type="molecule type" value="Genomic_DNA"/>
</dbReference>
<keyword evidence="2" id="KW-1185">Reference proteome</keyword>